<keyword evidence="2" id="KW-1185">Reference proteome</keyword>
<evidence type="ECO:0000313" key="1">
    <source>
        <dbReference type="EMBL" id="MFC2973318.1"/>
    </source>
</evidence>
<dbReference type="EMBL" id="JBHRSJ010000029">
    <property type="protein sequence ID" value="MFC2973318.1"/>
    <property type="molecule type" value="Genomic_DNA"/>
</dbReference>
<dbReference type="RefSeq" id="WP_377815003.1">
    <property type="nucleotide sequence ID" value="NZ_JBHRSJ010000029.1"/>
</dbReference>
<accession>A0ABV7AVY7</accession>
<comment type="caution">
    <text evidence="1">The sequence shown here is derived from an EMBL/GenBank/DDBJ whole genome shotgun (WGS) entry which is preliminary data.</text>
</comment>
<proteinExistence type="predicted"/>
<name>A0ABV7AVY7_9GAMM</name>
<protein>
    <submittedName>
        <fullName evidence="1">Uncharacterized protein</fullName>
    </submittedName>
</protein>
<evidence type="ECO:0000313" key="2">
    <source>
        <dbReference type="Proteomes" id="UP001595457"/>
    </source>
</evidence>
<sequence>MQAALLQQLSERYPEVYGELQEADCGDGWFAILDALGEALAYCAEVDNRHPPQVLSCKQKFGRLVFGKLHLPLQDRRTFEIATAMSLRTCEHCGGPLGTAQVHARCVCSA</sequence>
<gene>
    <name evidence="1" type="ORF">ACFOJE_14000</name>
</gene>
<organism evidence="1 2">
    <name type="scientific">Azotobacter bryophylli</name>
    <dbReference type="NCBI Taxonomy" id="1986537"/>
    <lineage>
        <taxon>Bacteria</taxon>
        <taxon>Pseudomonadati</taxon>
        <taxon>Pseudomonadota</taxon>
        <taxon>Gammaproteobacteria</taxon>
        <taxon>Pseudomonadales</taxon>
        <taxon>Pseudomonadaceae</taxon>
        <taxon>Azotobacter</taxon>
    </lineage>
</organism>
<reference evidence="2" key="1">
    <citation type="journal article" date="2019" name="Int. J. Syst. Evol. Microbiol.">
        <title>The Global Catalogue of Microorganisms (GCM) 10K type strain sequencing project: providing services to taxonomists for standard genome sequencing and annotation.</title>
        <authorList>
            <consortium name="The Broad Institute Genomics Platform"/>
            <consortium name="The Broad Institute Genome Sequencing Center for Infectious Disease"/>
            <person name="Wu L."/>
            <person name="Ma J."/>
        </authorList>
    </citation>
    <scope>NUCLEOTIDE SEQUENCE [LARGE SCALE GENOMIC DNA]</scope>
    <source>
        <strain evidence="2">KCTC 62195</strain>
    </source>
</reference>
<dbReference type="Proteomes" id="UP001595457">
    <property type="component" value="Unassembled WGS sequence"/>
</dbReference>